<dbReference type="AlphaFoldDB" id="J3LVH5"/>
<dbReference type="OrthoDB" id="683837at2759"/>
<organism evidence="2">
    <name type="scientific">Oryza brachyantha</name>
    <name type="common">malo sina</name>
    <dbReference type="NCBI Taxonomy" id="4533"/>
    <lineage>
        <taxon>Eukaryota</taxon>
        <taxon>Viridiplantae</taxon>
        <taxon>Streptophyta</taxon>
        <taxon>Embryophyta</taxon>
        <taxon>Tracheophyta</taxon>
        <taxon>Spermatophyta</taxon>
        <taxon>Magnoliopsida</taxon>
        <taxon>Liliopsida</taxon>
        <taxon>Poales</taxon>
        <taxon>Poaceae</taxon>
        <taxon>BOP clade</taxon>
        <taxon>Oryzoideae</taxon>
        <taxon>Oryzeae</taxon>
        <taxon>Oryzinae</taxon>
        <taxon>Oryza</taxon>
    </lineage>
</organism>
<reference evidence="2" key="2">
    <citation type="submission" date="2013-04" db="UniProtKB">
        <authorList>
            <consortium name="EnsemblPlants"/>
        </authorList>
    </citation>
    <scope>IDENTIFICATION</scope>
</reference>
<dbReference type="EnsemblPlants" id="OB04G11500.1">
    <property type="protein sequence ID" value="OB04G11500.1"/>
    <property type="gene ID" value="OB04G11500"/>
</dbReference>
<evidence type="ECO:0000313" key="3">
    <source>
        <dbReference type="Proteomes" id="UP000006038"/>
    </source>
</evidence>
<keyword evidence="3" id="KW-1185">Reference proteome</keyword>
<proteinExistence type="predicted"/>
<dbReference type="GeneID" id="102717334"/>
<reference evidence="2" key="1">
    <citation type="journal article" date="2013" name="Nat. Commun.">
        <title>Whole-genome sequencing of Oryza brachyantha reveals mechanisms underlying Oryza genome evolution.</title>
        <authorList>
            <person name="Chen J."/>
            <person name="Huang Q."/>
            <person name="Gao D."/>
            <person name="Wang J."/>
            <person name="Lang Y."/>
            <person name="Liu T."/>
            <person name="Li B."/>
            <person name="Bai Z."/>
            <person name="Luis Goicoechea J."/>
            <person name="Liang C."/>
            <person name="Chen C."/>
            <person name="Zhang W."/>
            <person name="Sun S."/>
            <person name="Liao Y."/>
            <person name="Zhang X."/>
            <person name="Yang L."/>
            <person name="Song C."/>
            <person name="Wang M."/>
            <person name="Shi J."/>
            <person name="Liu G."/>
            <person name="Liu J."/>
            <person name="Zhou H."/>
            <person name="Zhou W."/>
            <person name="Yu Q."/>
            <person name="An N."/>
            <person name="Chen Y."/>
            <person name="Cai Q."/>
            <person name="Wang B."/>
            <person name="Liu B."/>
            <person name="Min J."/>
            <person name="Huang Y."/>
            <person name="Wu H."/>
            <person name="Li Z."/>
            <person name="Zhang Y."/>
            <person name="Yin Y."/>
            <person name="Song W."/>
            <person name="Jiang J."/>
            <person name="Jackson S.A."/>
            <person name="Wing R.A."/>
            <person name="Wang J."/>
            <person name="Chen M."/>
        </authorList>
    </citation>
    <scope>NUCLEOTIDE SEQUENCE [LARGE SCALE GENOMIC DNA]</scope>
    <source>
        <strain evidence="2">cv. IRGC 101232</strain>
    </source>
</reference>
<dbReference type="HOGENOM" id="CLU_107774_0_0_1"/>
<evidence type="ECO:0000313" key="2">
    <source>
        <dbReference type="EnsemblPlants" id="OB04G11500.1"/>
    </source>
</evidence>
<dbReference type="Gramene" id="OB04G11500.1">
    <property type="protein sequence ID" value="OB04G11500.1"/>
    <property type="gene ID" value="OB04G11500"/>
</dbReference>
<dbReference type="KEGG" id="obr:102717334"/>
<dbReference type="Proteomes" id="UP000006038">
    <property type="component" value="Chromosome 4"/>
</dbReference>
<dbReference type="eggNOG" id="ENOG502SJ63">
    <property type="taxonomic scope" value="Eukaryota"/>
</dbReference>
<feature type="region of interest" description="Disordered" evidence="1">
    <location>
        <begin position="91"/>
        <end position="110"/>
    </location>
</feature>
<dbReference type="STRING" id="4533.J3LVH5"/>
<accession>J3LVH5</accession>
<name>J3LVH5_ORYBR</name>
<dbReference type="RefSeq" id="XP_006652093.1">
    <property type="nucleotide sequence ID" value="XM_006652030.2"/>
</dbReference>
<evidence type="ECO:0000256" key="1">
    <source>
        <dbReference type="SAM" id="MobiDB-lite"/>
    </source>
</evidence>
<sequence>MGDMKHTKLKIRCASRKEIQDAIHHDVPGLQNHKYSSDGSSLIVEIGGHVDVGKLYERLKKIAYSVKIESVVPGDLKAEMEDLESRLRRKREENKSLKEQAMAAEEETQRLKRDKEYLNSKLDKKRAEIKSFDENLKSVKREKEYLSSKLERKREDNTRLEEENKKLQRKIKELEQIHKEWTSGTLTRLDRFEYLDLNHHGVHHRVRKEVHRREFHLHQEVRQQGNLRLEGGHRRN</sequence>
<protein>
    <submittedName>
        <fullName evidence="2">Uncharacterized protein</fullName>
    </submittedName>
</protein>
<dbReference type="Gene3D" id="1.10.287.1490">
    <property type="match status" value="1"/>
</dbReference>
<dbReference type="OMA" id="EVHQKMN"/>
<gene>
    <name evidence="2" type="primary">LOC102717334</name>
</gene>